<evidence type="ECO:0000313" key="1">
    <source>
        <dbReference type="EMBL" id="PON60458.1"/>
    </source>
</evidence>
<sequence>WFRPHPFRFEPFWAKEESCIEVIRNLLYLCATKLKLQKVYKKLQKAYLGAISVTAWNHIRSLEKERDRFIWLEEEYRKQRSRAEWLKGGDKNTSFFSSKSLTA</sequence>
<dbReference type="Proteomes" id="UP000237105">
    <property type="component" value="Unassembled WGS sequence"/>
</dbReference>
<reference evidence="2" key="1">
    <citation type="submission" date="2016-06" db="EMBL/GenBank/DDBJ databases">
        <title>Parallel loss of symbiosis genes in relatives of nitrogen-fixing non-legume Parasponia.</title>
        <authorList>
            <person name="Van Velzen R."/>
            <person name="Holmer R."/>
            <person name="Bu F."/>
            <person name="Rutten L."/>
            <person name="Van Zeijl A."/>
            <person name="Liu W."/>
            <person name="Santuari L."/>
            <person name="Cao Q."/>
            <person name="Sharma T."/>
            <person name="Shen D."/>
            <person name="Roswanjaya Y."/>
            <person name="Wardhani T."/>
            <person name="Kalhor M.S."/>
            <person name="Jansen J."/>
            <person name="Van den Hoogen J."/>
            <person name="Gungor B."/>
            <person name="Hartog M."/>
            <person name="Hontelez J."/>
            <person name="Verver J."/>
            <person name="Yang W.-C."/>
            <person name="Schijlen E."/>
            <person name="Repin R."/>
            <person name="Schilthuizen M."/>
            <person name="Schranz E."/>
            <person name="Heidstra R."/>
            <person name="Miyata K."/>
            <person name="Fedorova E."/>
            <person name="Kohlen W."/>
            <person name="Bisseling T."/>
            <person name="Smit S."/>
            <person name="Geurts R."/>
        </authorList>
    </citation>
    <scope>NUCLEOTIDE SEQUENCE [LARGE SCALE GENOMIC DNA]</scope>
    <source>
        <strain evidence="2">cv. WU1-14</strain>
    </source>
</reference>
<dbReference type="AlphaFoldDB" id="A0A2P5CHG7"/>
<name>A0A2P5CHG7_PARAD</name>
<feature type="non-terminal residue" evidence="1">
    <location>
        <position position="1"/>
    </location>
</feature>
<dbReference type="EMBL" id="JXTB01000130">
    <property type="protein sequence ID" value="PON60458.1"/>
    <property type="molecule type" value="Genomic_DNA"/>
</dbReference>
<proteinExistence type="predicted"/>
<gene>
    <name evidence="1" type="ORF">PanWU01x14_152550</name>
</gene>
<organism evidence="1 2">
    <name type="scientific">Parasponia andersonii</name>
    <name type="common">Sponia andersonii</name>
    <dbReference type="NCBI Taxonomy" id="3476"/>
    <lineage>
        <taxon>Eukaryota</taxon>
        <taxon>Viridiplantae</taxon>
        <taxon>Streptophyta</taxon>
        <taxon>Embryophyta</taxon>
        <taxon>Tracheophyta</taxon>
        <taxon>Spermatophyta</taxon>
        <taxon>Magnoliopsida</taxon>
        <taxon>eudicotyledons</taxon>
        <taxon>Gunneridae</taxon>
        <taxon>Pentapetalae</taxon>
        <taxon>rosids</taxon>
        <taxon>fabids</taxon>
        <taxon>Rosales</taxon>
        <taxon>Cannabaceae</taxon>
        <taxon>Parasponia</taxon>
    </lineage>
</organism>
<comment type="caution">
    <text evidence="1">The sequence shown here is derived from an EMBL/GenBank/DDBJ whole genome shotgun (WGS) entry which is preliminary data.</text>
</comment>
<evidence type="ECO:0000313" key="2">
    <source>
        <dbReference type="Proteomes" id="UP000237105"/>
    </source>
</evidence>
<keyword evidence="2" id="KW-1185">Reference proteome</keyword>
<protein>
    <submittedName>
        <fullName evidence="1">Uncharacterized protein</fullName>
    </submittedName>
</protein>
<accession>A0A2P5CHG7</accession>